<organism evidence="1 2">
    <name type="scientific">Violaceomyces palustris</name>
    <dbReference type="NCBI Taxonomy" id="1673888"/>
    <lineage>
        <taxon>Eukaryota</taxon>
        <taxon>Fungi</taxon>
        <taxon>Dikarya</taxon>
        <taxon>Basidiomycota</taxon>
        <taxon>Ustilaginomycotina</taxon>
        <taxon>Ustilaginomycetes</taxon>
        <taxon>Violaceomycetales</taxon>
        <taxon>Violaceomycetaceae</taxon>
        <taxon>Violaceomyces</taxon>
    </lineage>
</organism>
<keyword evidence="2" id="KW-1185">Reference proteome</keyword>
<sequence length="484" mass="53417">MAKDTIFQHLPPDLSVSYQTSLVVFTTCLGALVLDIISHLKYDISLLLAPGWKVKSRAATRTAYLIGSCIAHAKALNMSIMIFLSSVDFLFVHRTLAVYSWEMHAVVLLSFLYLIVTFISIPALYLFATGIRVPGSDYCAYALLKEESPNKELWYAFHSLAIVLDTTLKFTGDSQIFFLTLHRLVEGGIPVFGKLGALLIKQVVRVAFLTIYFSFNEVQYAVLGAPFAGSLEPIVSGSFFRAQANSLQRAPGFDVSTTERCRLRGTVNRLGSVEQPCCCTCCVHRRYASGDGSNLTPPHHGDVTQSRNSERSRNTGLVFSPDLRLHIETLEVRSESYPLEPFDRSEILFRNRAPGQTYLNGTSQAQRNYSTIQLHSPSPSWSPSRRTSSSFLNLRKSRSFNLDRSDLEKDGDGVGRHSRSQGAKSSSGNSITHQSSPSQKQSHPKDDVSVNKPEISHPTLTFTTVQNLSSVSSAGFGDALKSQG</sequence>
<gene>
    <name evidence="1" type="ORF">IE53DRAFT_364932</name>
</gene>
<evidence type="ECO:0000313" key="1">
    <source>
        <dbReference type="EMBL" id="PWN47088.1"/>
    </source>
</evidence>
<proteinExistence type="predicted"/>
<dbReference type="EMBL" id="KZ820552">
    <property type="protein sequence ID" value="PWN47088.1"/>
    <property type="molecule type" value="Genomic_DNA"/>
</dbReference>
<evidence type="ECO:0000313" key="2">
    <source>
        <dbReference type="Proteomes" id="UP000245626"/>
    </source>
</evidence>
<name>A0ACD0NML2_9BASI</name>
<accession>A0ACD0NML2</accession>
<protein>
    <submittedName>
        <fullName evidence="1">Uncharacterized protein</fullName>
    </submittedName>
</protein>
<dbReference type="Proteomes" id="UP000245626">
    <property type="component" value="Unassembled WGS sequence"/>
</dbReference>
<reference evidence="1 2" key="1">
    <citation type="journal article" date="2018" name="Mol. Biol. Evol.">
        <title>Broad Genomic Sampling Reveals a Smut Pathogenic Ancestry of the Fungal Clade Ustilaginomycotina.</title>
        <authorList>
            <person name="Kijpornyongpan T."/>
            <person name="Mondo S.J."/>
            <person name="Barry K."/>
            <person name="Sandor L."/>
            <person name="Lee J."/>
            <person name="Lipzen A."/>
            <person name="Pangilinan J."/>
            <person name="LaButti K."/>
            <person name="Hainaut M."/>
            <person name="Henrissat B."/>
            <person name="Grigoriev I.V."/>
            <person name="Spatafora J.W."/>
            <person name="Aime M.C."/>
        </authorList>
    </citation>
    <scope>NUCLEOTIDE SEQUENCE [LARGE SCALE GENOMIC DNA]</scope>
    <source>
        <strain evidence="1 2">SA 807</strain>
    </source>
</reference>